<organism evidence="3 4">
    <name type="scientific">Rotaria magnacalcarata</name>
    <dbReference type="NCBI Taxonomy" id="392030"/>
    <lineage>
        <taxon>Eukaryota</taxon>
        <taxon>Metazoa</taxon>
        <taxon>Spiralia</taxon>
        <taxon>Gnathifera</taxon>
        <taxon>Rotifera</taxon>
        <taxon>Eurotatoria</taxon>
        <taxon>Bdelloidea</taxon>
        <taxon>Philodinida</taxon>
        <taxon>Philodinidae</taxon>
        <taxon>Rotaria</taxon>
    </lineage>
</organism>
<feature type="domain" description="Reverse transcriptase" evidence="2">
    <location>
        <begin position="340"/>
        <end position="595"/>
    </location>
</feature>
<evidence type="ECO:0000259" key="2">
    <source>
        <dbReference type="PROSITE" id="PS50878"/>
    </source>
</evidence>
<dbReference type="InterPro" id="IPR000477">
    <property type="entry name" value="RT_dom"/>
</dbReference>
<dbReference type="Proteomes" id="UP000663842">
    <property type="component" value="Unassembled WGS sequence"/>
</dbReference>
<dbReference type="EMBL" id="CAJOBF010009119">
    <property type="protein sequence ID" value="CAF4269036.1"/>
    <property type="molecule type" value="Genomic_DNA"/>
</dbReference>
<evidence type="ECO:0000313" key="4">
    <source>
        <dbReference type="Proteomes" id="UP000663842"/>
    </source>
</evidence>
<gene>
    <name evidence="3" type="ORF">UXM345_LOCUS31702</name>
</gene>
<reference evidence="3" key="1">
    <citation type="submission" date="2021-02" db="EMBL/GenBank/DDBJ databases">
        <authorList>
            <person name="Nowell W R."/>
        </authorList>
    </citation>
    <scope>NUCLEOTIDE SEQUENCE</scope>
</reference>
<comment type="caution">
    <text evidence="3">The sequence shown here is derived from an EMBL/GenBank/DDBJ whole genome shotgun (WGS) entry which is preliminary data.</text>
</comment>
<dbReference type="AlphaFoldDB" id="A0A820FXN4"/>
<proteinExistence type="predicted"/>
<sequence>MNQNNYSHFIWQQYGRVINNNVWYWGKSLIKLNKIKHDLFFLKTCKKENLIPKFVRFRVSPTHLCYRNAILQCYQRILNDEIKYKKRQLTKEYRLSKNLQDAIYNDIHIDDIIQLQNIFESLILEKSSNWTSTHKKKLESLRNEYNHKQHDSNISSIDPIKNYSHRKLTPKEHTILINGLDFVHQHSSFDEKDFISNIETFFVTLLGRCTDKYDWEEKELDEKTTYNLTPEQLQYAAKLRSISDRFKRNAAKQLRLNKNTNKESLNLLRELAKDKFIHITRPDKGRGVVILDHEDYANKMLEILNDSSTFKKVDEDLTIKIEDQLIKRLLKMVDRKFITENEYKQMRPCGSQCARMYGLPKIHKAGLPLRPVMSAIGSYNYRLAKYLAIKLKPFRKSKHMLKDTFEFIDSIKKINPTMTKHRMISFDVTSLFTKVPLSYTIGLILDKMYGPEHNCPTFIKQKSDWCSRCLNRYDMKQLLETATSETHFSFNNEHYIQHNGVAMGSPLAPIIADIFMIHLENKLMQKLRKAGLLWYKRYIDDTFHKDIQFTSVQEQNNELPFLDVLVRRKNKILETSVYRKPTYTGLMTKWSSFVPKRYKISAEFNFIRNVTKQNGYPSNFVECQIRYTLDRFINKQKEQITSESKTQNITNKESNDNKSTPNERIFINIPYVGKSTQQLSKEIKKLASKYKPTTEVTTIPRPPVAIRQIFKNKDDIPKTLQSNIIYKLNCNSCSAAYIGKTIRQAYRRLKEHGAPSETSTTQPHENLRRSARIAAKNANNNNNRISYFESDSSDDECIKSAYTSAIRHHVTSTRHKIDWHNWSILDKDKHPYRLLVKENLAINENSPSLNLTTRSVPLVVYPEGHSIRRTNTKSTRQ</sequence>
<accession>A0A820FXN4</accession>
<protein>
    <recommendedName>
        <fullName evidence="2">Reverse transcriptase domain-containing protein</fullName>
    </recommendedName>
</protein>
<evidence type="ECO:0000256" key="1">
    <source>
        <dbReference type="SAM" id="MobiDB-lite"/>
    </source>
</evidence>
<feature type="compositionally biased region" description="Polar residues" evidence="1">
    <location>
        <begin position="641"/>
        <end position="662"/>
    </location>
</feature>
<evidence type="ECO:0000313" key="3">
    <source>
        <dbReference type="EMBL" id="CAF4269036.1"/>
    </source>
</evidence>
<dbReference type="PANTHER" id="PTHR21301:SF10">
    <property type="entry name" value="REVERSE TRANSCRIPTASE DOMAIN-CONTAINING PROTEIN"/>
    <property type="match status" value="1"/>
</dbReference>
<dbReference type="PANTHER" id="PTHR21301">
    <property type="entry name" value="REVERSE TRANSCRIPTASE"/>
    <property type="match status" value="1"/>
</dbReference>
<dbReference type="Pfam" id="PF00078">
    <property type="entry name" value="RVT_1"/>
    <property type="match status" value="1"/>
</dbReference>
<dbReference type="PROSITE" id="PS50878">
    <property type="entry name" value="RT_POL"/>
    <property type="match status" value="1"/>
</dbReference>
<name>A0A820FXN4_9BILA</name>
<feature type="region of interest" description="Disordered" evidence="1">
    <location>
        <begin position="639"/>
        <end position="662"/>
    </location>
</feature>